<keyword evidence="8" id="KW-0472">Membrane</keyword>
<dbReference type="Gene3D" id="3.40.50.300">
    <property type="entry name" value="P-loop containing nucleotide triphosphate hydrolases"/>
    <property type="match status" value="2"/>
</dbReference>
<evidence type="ECO:0000259" key="9">
    <source>
        <dbReference type="PROSITE" id="PS50893"/>
    </source>
</evidence>
<evidence type="ECO:0000256" key="5">
    <source>
        <dbReference type="ARBA" id="ARBA00022741"/>
    </source>
</evidence>
<dbReference type="PROSITE" id="PS00211">
    <property type="entry name" value="ABC_TRANSPORTER_1"/>
    <property type="match status" value="1"/>
</dbReference>
<dbReference type="InterPro" id="IPR027417">
    <property type="entry name" value="P-loop_NTPase"/>
</dbReference>
<dbReference type="InterPro" id="IPR050107">
    <property type="entry name" value="ABC_carbohydrate_import_ATPase"/>
</dbReference>
<proteinExistence type="predicted"/>
<keyword evidence="2" id="KW-1003">Cell membrane</keyword>
<keyword evidence="11" id="KW-1185">Reference proteome</keyword>
<dbReference type="Pfam" id="PF00005">
    <property type="entry name" value="ABC_tran"/>
    <property type="match status" value="2"/>
</dbReference>
<dbReference type="Proteomes" id="UP000610760">
    <property type="component" value="Unassembled WGS sequence"/>
</dbReference>
<dbReference type="InterPro" id="IPR003439">
    <property type="entry name" value="ABC_transporter-like_ATP-bd"/>
</dbReference>
<keyword evidence="3" id="KW-0762">Sugar transport</keyword>
<keyword evidence="6 10" id="KW-0067">ATP-binding</keyword>
<dbReference type="SUPFAM" id="SSF52540">
    <property type="entry name" value="P-loop containing nucleoside triphosphate hydrolases"/>
    <property type="match status" value="2"/>
</dbReference>
<evidence type="ECO:0000256" key="7">
    <source>
        <dbReference type="ARBA" id="ARBA00022967"/>
    </source>
</evidence>
<dbReference type="InterPro" id="IPR017871">
    <property type="entry name" value="ABC_transporter-like_CS"/>
</dbReference>
<feature type="domain" description="ABC transporter" evidence="9">
    <location>
        <begin position="240"/>
        <end position="493"/>
    </location>
</feature>
<sequence length="501" mass="55494">MKGIEKSFDRNQVLHGVDFTLKKGSIHALLGENGTGKTTLMNILGGVLPRDGGRVFIHGEEITITSPHMAAEQGIAFIHQELTLVNDMNIYENLFLGCEIKHGIVVGRKEMAKKAAEILSLMQVNLSPHTMVRDLNASYKQVVEIARALMKNARVIIMDEPTASLTDVEIEHIFTIMRSLKEKGVSFIFISHKLNEVIEICDAYTVMRDGRVVASGSIDNSGQEKISENDLAKHMVGKELSYDDLYVQRELGGVLLETKNLSRENEFHDINLTLHKGEILGVTGLLGDGRSELFATIFGCNPKYGGKILLNGKEVKIHSTRKAHRLGISYVPRNRKENGIVKDLSVSHNMSLPILEKLRNFLFISRKKERQSNEYYVNALNIKVSDINNSILSLSGGNQQKAVLAKALGSLPQIIILDNPTQGVDVGAKLEIYSILMELSKQGVSVVVLSSEAQEILRVCDRIYVMCEGEIRRELSRSEATEEKIMVLATGGTLSDETQTA</sequence>
<evidence type="ECO:0000256" key="1">
    <source>
        <dbReference type="ARBA" id="ARBA00022448"/>
    </source>
</evidence>
<evidence type="ECO:0000256" key="6">
    <source>
        <dbReference type="ARBA" id="ARBA00022840"/>
    </source>
</evidence>
<dbReference type="CDD" id="cd03216">
    <property type="entry name" value="ABC_Carb_Monos_I"/>
    <property type="match status" value="1"/>
</dbReference>
<dbReference type="PANTHER" id="PTHR43790:SF3">
    <property type="entry name" value="D-ALLOSE IMPORT ATP-BINDING PROTEIN ALSA-RELATED"/>
    <property type="match status" value="1"/>
</dbReference>
<organism evidence="10 11">
    <name type="scientific">Fumia xinanensis</name>
    <dbReference type="NCBI Taxonomy" id="2763659"/>
    <lineage>
        <taxon>Bacteria</taxon>
        <taxon>Bacillati</taxon>
        <taxon>Bacillota</taxon>
        <taxon>Clostridia</taxon>
        <taxon>Eubacteriales</taxon>
        <taxon>Oscillospiraceae</taxon>
        <taxon>Fumia</taxon>
    </lineage>
</organism>
<dbReference type="AlphaFoldDB" id="A0A926I264"/>
<dbReference type="CDD" id="cd03215">
    <property type="entry name" value="ABC_Carb_Monos_II"/>
    <property type="match status" value="1"/>
</dbReference>
<dbReference type="PANTHER" id="PTHR43790">
    <property type="entry name" value="CARBOHYDRATE TRANSPORT ATP-BINDING PROTEIN MG119-RELATED"/>
    <property type="match status" value="1"/>
</dbReference>
<dbReference type="InterPro" id="IPR003593">
    <property type="entry name" value="AAA+_ATPase"/>
</dbReference>
<protein>
    <submittedName>
        <fullName evidence="10">Sugar ABC transporter ATP-binding protein</fullName>
    </submittedName>
</protein>
<evidence type="ECO:0000256" key="2">
    <source>
        <dbReference type="ARBA" id="ARBA00022475"/>
    </source>
</evidence>
<evidence type="ECO:0000256" key="8">
    <source>
        <dbReference type="ARBA" id="ARBA00023136"/>
    </source>
</evidence>
<evidence type="ECO:0000256" key="4">
    <source>
        <dbReference type="ARBA" id="ARBA00022737"/>
    </source>
</evidence>
<reference evidence="10" key="1">
    <citation type="submission" date="2020-08" db="EMBL/GenBank/DDBJ databases">
        <title>Genome public.</title>
        <authorList>
            <person name="Liu C."/>
            <person name="Sun Q."/>
        </authorList>
    </citation>
    <scope>NUCLEOTIDE SEQUENCE</scope>
    <source>
        <strain evidence="10">NSJ-33</strain>
    </source>
</reference>
<feature type="domain" description="ABC transporter" evidence="9">
    <location>
        <begin position="1"/>
        <end position="234"/>
    </location>
</feature>
<evidence type="ECO:0000313" key="10">
    <source>
        <dbReference type="EMBL" id="MBC8559228.1"/>
    </source>
</evidence>
<dbReference type="PROSITE" id="PS50893">
    <property type="entry name" value="ABC_TRANSPORTER_2"/>
    <property type="match status" value="2"/>
</dbReference>
<evidence type="ECO:0000256" key="3">
    <source>
        <dbReference type="ARBA" id="ARBA00022597"/>
    </source>
</evidence>
<keyword evidence="4" id="KW-0677">Repeat</keyword>
<dbReference type="SMART" id="SM00382">
    <property type="entry name" value="AAA"/>
    <property type="match status" value="2"/>
</dbReference>
<accession>A0A926I264</accession>
<keyword evidence="7" id="KW-1278">Translocase</keyword>
<dbReference type="EMBL" id="JACRSV010000001">
    <property type="protein sequence ID" value="MBC8559228.1"/>
    <property type="molecule type" value="Genomic_DNA"/>
</dbReference>
<gene>
    <name evidence="10" type="ORF">H8710_04000</name>
</gene>
<dbReference type="GO" id="GO:0016887">
    <property type="term" value="F:ATP hydrolysis activity"/>
    <property type="evidence" value="ECO:0007669"/>
    <property type="project" value="InterPro"/>
</dbReference>
<dbReference type="GO" id="GO:0005524">
    <property type="term" value="F:ATP binding"/>
    <property type="evidence" value="ECO:0007669"/>
    <property type="project" value="UniProtKB-KW"/>
</dbReference>
<keyword evidence="1" id="KW-0813">Transport</keyword>
<comment type="caution">
    <text evidence="10">The sequence shown here is derived from an EMBL/GenBank/DDBJ whole genome shotgun (WGS) entry which is preliminary data.</text>
</comment>
<keyword evidence="5" id="KW-0547">Nucleotide-binding</keyword>
<name>A0A926I264_9FIRM</name>
<evidence type="ECO:0000313" key="11">
    <source>
        <dbReference type="Proteomes" id="UP000610760"/>
    </source>
</evidence>